<dbReference type="PANTHER" id="PTHR22572">
    <property type="entry name" value="SUGAR-1-PHOSPHATE GUANYL TRANSFERASE"/>
    <property type="match status" value="1"/>
</dbReference>
<organism evidence="2">
    <name type="scientific">Candidatus Kentrum sp. SD</name>
    <dbReference type="NCBI Taxonomy" id="2126332"/>
    <lineage>
        <taxon>Bacteria</taxon>
        <taxon>Pseudomonadati</taxon>
        <taxon>Pseudomonadota</taxon>
        <taxon>Gammaproteobacteria</taxon>
        <taxon>Candidatus Kentrum</taxon>
    </lineage>
</organism>
<sequence length="230" mass="25728">MEAIILAGGLGTRLREIVSDVPKPMAPVAGRPFLEILLTTLAHKGFERAIISVGYMAEKVSDYFGSRFENMELIYVVEEEPFGTGGALRVSLEHIESDHAFIFNGDTFLDLETNLIEDQWLANMRPIIVGCRVPDTTRYGRLLQENDIAYGFTEKGTSGPGLINGGCYVLRKGELDSFTLFSKFSFESDFLIDAVARGEFDVFVTKGRFIDIGVPEDYYRAEEELKDLID</sequence>
<accession>A0A451BMM2</accession>
<dbReference type="GO" id="GO:0016779">
    <property type="term" value="F:nucleotidyltransferase activity"/>
    <property type="evidence" value="ECO:0007669"/>
    <property type="project" value="UniProtKB-KW"/>
</dbReference>
<dbReference type="CDD" id="cd06915">
    <property type="entry name" value="NTP_transferase_WcbM_like"/>
    <property type="match status" value="1"/>
</dbReference>
<dbReference type="InterPro" id="IPR005835">
    <property type="entry name" value="NTP_transferase_dom"/>
</dbReference>
<evidence type="ECO:0000313" key="2">
    <source>
        <dbReference type="EMBL" id="VFK79551.1"/>
    </source>
</evidence>
<dbReference type="InterPro" id="IPR050486">
    <property type="entry name" value="Mannose-1P_guanyltransferase"/>
</dbReference>
<keyword evidence="2" id="KW-0808">Transferase</keyword>
<reference evidence="2" key="1">
    <citation type="submission" date="2019-02" db="EMBL/GenBank/DDBJ databases">
        <authorList>
            <person name="Gruber-Vodicka R. H."/>
            <person name="Seah K. B. B."/>
        </authorList>
    </citation>
    <scope>NUCLEOTIDE SEQUENCE</scope>
    <source>
        <strain evidence="2">BECK_S127</strain>
    </source>
</reference>
<dbReference type="AlphaFoldDB" id="A0A451BMM2"/>
<gene>
    <name evidence="2" type="ORF">BECKSD772D_GA0070982_10548</name>
</gene>
<dbReference type="EMBL" id="CAADHB010000054">
    <property type="protein sequence ID" value="VFK79551.1"/>
    <property type="molecule type" value="Genomic_DNA"/>
</dbReference>
<evidence type="ECO:0000259" key="1">
    <source>
        <dbReference type="Pfam" id="PF00483"/>
    </source>
</evidence>
<dbReference type="Pfam" id="PF00483">
    <property type="entry name" value="NTP_transferase"/>
    <property type="match status" value="1"/>
</dbReference>
<proteinExistence type="predicted"/>
<feature type="domain" description="Nucleotidyl transferase" evidence="1">
    <location>
        <begin position="3"/>
        <end position="226"/>
    </location>
</feature>
<dbReference type="InterPro" id="IPR029044">
    <property type="entry name" value="Nucleotide-diphossugar_trans"/>
</dbReference>
<dbReference type="Gene3D" id="3.90.550.10">
    <property type="entry name" value="Spore Coat Polysaccharide Biosynthesis Protein SpsA, Chain A"/>
    <property type="match status" value="1"/>
</dbReference>
<keyword evidence="2" id="KW-0548">Nucleotidyltransferase</keyword>
<dbReference type="SUPFAM" id="SSF53448">
    <property type="entry name" value="Nucleotide-diphospho-sugar transferases"/>
    <property type="match status" value="1"/>
</dbReference>
<name>A0A451BMM2_9GAMM</name>
<protein>
    <submittedName>
        <fullName evidence="2">D-glycero-alpha-D-manno-heptose 1-phosphate guanylyltransferase</fullName>
    </submittedName>
</protein>